<name>A0A8R1UVZ9_PRIPA</name>
<dbReference type="InterPro" id="IPR050196">
    <property type="entry name" value="Cytochrome_P450_Monoox"/>
</dbReference>
<feature type="transmembrane region" description="Helical" evidence="6">
    <location>
        <begin position="1819"/>
        <end position="1842"/>
    </location>
</feature>
<evidence type="ECO:0000256" key="3">
    <source>
        <dbReference type="ARBA" id="ARBA00022617"/>
    </source>
</evidence>
<reference evidence="8" key="1">
    <citation type="journal article" date="2008" name="Nat. Genet.">
        <title>The Pristionchus pacificus genome provides a unique perspective on nematode lifestyle and parasitism.</title>
        <authorList>
            <person name="Dieterich C."/>
            <person name="Clifton S.W."/>
            <person name="Schuster L.N."/>
            <person name="Chinwalla A."/>
            <person name="Delehaunty K."/>
            <person name="Dinkelacker I."/>
            <person name="Fulton L."/>
            <person name="Fulton R."/>
            <person name="Godfrey J."/>
            <person name="Minx P."/>
            <person name="Mitreva M."/>
            <person name="Roeseler W."/>
            <person name="Tian H."/>
            <person name="Witte H."/>
            <person name="Yang S.P."/>
            <person name="Wilson R.K."/>
            <person name="Sommer R.J."/>
        </authorList>
    </citation>
    <scope>NUCLEOTIDE SEQUENCE [LARGE SCALE GENOMIC DNA]</scope>
    <source>
        <strain evidence="8">PS312</strain>
    </source>
</reference>
<feature type="transmembrane region" description="Helical" evidence="6">
    <location>
        <begin position="932"/>
        <end position="953"/>
    </location>
</feature>
<proteinExistence type="inferred from homology"/>
<feature type="transmembrane region" description="Helical" evidence="6">
    <location>
        <begin position="578"/>
        <end position="596"/>
    </location>
</feature>
<dbReference type="GO" id="GO:0016705">
    <property type="term" value="F:oxidoreductase activity, acting on paired donors, with incorporation or reduction of molecular oxygen"/>
    <property type="evidence" value="ECO:0007669"/>
    <property type="project" value="InterPro"/>
</dbReference>
<feature type="transmembrane region" description="Helical" evidence="6">
    <location>
        <begin position="522"/>
        <end position="546"/>
    </location>
</feature>
<feature type="transmembrane region" description="Helical" evidence="6">
    <location>
        <begin position="381"/>
        <end position="399"/>
    </location>
</feature>
<evidence type="ECO:0000256" key="4">
    <source>
        <dbReference type="ARBA" id="ARBA00023004"/>
    </source>
</evidence>
<evidence type="ECO:0000313" key="8">
    <source>
        <dbReference type="Proteomes" id="UP000005239"/>
    </source>
</evidence>
<feature type="transmembrane region" description="Helical" evidence="6">
    <location>
        <begin position="260"/>
        <end position="281"/>
    </location>
</feature>
<dbReference type="GO" id="GO:0004497">
    <property type="term" value="F:monooxygenase activity"/>
    <property type="evidence" value="ECO:0007669"/>
    <property type="project" value="UniProtKB-KW"/>
</dbReference>
<dbReference type="GO" id="GO:0020037">
    <property type="term" value="F:heme binding"/>
    <property type="evidence" value="ECO:0007669"/>
    <property type="project" value="InterPro"/>
</dbReference>
<keyword evidence="4" id="KW-0408">Iron</keyword>
<gene>
    <name evidence="7" type="primary">WBGene00280003</name>
</gene>
<feature type="transmembrane region" description="Helical" evidence="6">
    <location>
        <begin position="216"/>
        <end position="240"/>
    </location>
</feature>
<feature type="transmembrane region" description="Helical" evidence="6">
    <location>
        <begin position="454"/>
        <end position="475"/>
    </location>
</feature>
<dbReference type="InterPro" id="IPR036396">
    <property type="entry name" value="Cyt_P450_sf"/>
</dbReference>
<evidence type="ECO:0000313" key="7">
    <source>
        <dbReference type="EnsemblMetazoa" id="PPA41634.1"/>
    </source>
</evidence>
<keyword evidence="5" id="KW-0560">Oxidoreductase</keyword>
<feature type="transmembrane region" description="Helical" evidence="6">
    <location>
        <begin position="411"/>
        <end position="434"/>
    </location>
</feature>
<evidence type="ECO:0000256" key="1">
    <source>
        <dbReference type="ARBA" id="ARBA00001971"/>
    </source>
</evidence>
<dbReference type="SUPFAM" id="SSF48264">
    <property type="entry name" value="Cytochrome P450"/>
    <property type="match status" value="1"/>
</dbReference>
<feature type="transmembrane region" description="Helical" evidence="6">
    <location>
        <begin position="93"/>
        <end position="113"/>
    </location>
</feature>
<keyword evidence="6" id="KW-0812">Transmembrane</keyword>
<dbReference type="Pfam" id="PF00067">
    <property type="entry name" value="p450"/>
    <property type="match status" value="1"/>
</dbReference>
<feature type="transmembrane region" description="Helical" evidence="6">
    <location>
        <begin position="293"/>
        <end position="318"/>
    </location>
</feature>
<accession>A0A8R1UVZ9</accession>
<evidence type="ECO:0000256" key="2">
    <source>
        <dbReference type="ARBA" id="ARBA00010617"/>
    </source>
</evidence>
<feature type="transmembrane region" description="Helical" evidence="6">
    <location>
        <begin position="1862"/>
        <end position="1880"/>
    </location>
</feature>
<dbReference type="PRINTS" id="PR00081">
    <property type="entry name" value="GDHRDH"/>
</dbReference>
<feature type="transmembrane region" description="Helical" evidence="6">
    <location>
        <begin position="44"/>
        <end position="64"/>
    </location>
</feature>
<evidence type="ECO:0000256" key="6">
    <source>
        <dbReference type="SAM" id="Phobius"/>
    </source>
</evidence>
<feature type="transmembrane region" description="Helical" evidence="6">
    <location>
        <begin position="826"/>
        <end position="845"/>
    </location>
</feature>
<dbReference type="GO" id="GO:0005506">
    <property type="term" value="F:iron ion binding"/>
    <property type="evidence" value="ECO:0007669"/>
    <property type="project" value="InterPro"/>
</dbReference>
<dbReference type="InterPro" id="IPR036291">
    <property type="entry name" value="NAD(P)-bd_dom_sf"/>
</dbReference>
<dbReference type="Pfam" id="PF10326">
    <property type="entry name" value="7TM_GPCR_Str"/>
    <property type="match status" value="1"/>
</dbReference>
<keyword evidence="6" id="KW-1133">Transmembrane helix</keyword>
<feature type="transmembrane region" description="Helical" evidence="6">
    <location>
        <begin position="852"/>
        <end position="869"/>
    </location>
</feature>
<feature type="transmembrane region" description="Helical" evidence="6">
    <location>
        <begin position="1777"/>
        <end position="1799"/>
    </location>
</feature>
<dbReference type="FunFam" id="3.40.50.720:FF:001288">
    <property type="entry name" value="Short chain alcohol dehydrogenase, putative"/>
    <property type="match status" value="1"/>
</dbReference>
<organism evidence="7 8">
    <name type="scientific">Pristionchus pacificus</name>
    <name type="common">Parasitic nematode worm</name>
    <dbReference type="NCBI Taxonomy" id="54126"/>
    <lineage>
        <taxon>Eukaryota</taxon>
        <taxon>Metazoa</taxon>
        <taxon>Ecdysozoa</taxon>
        <taxon>Nematoda</taxon>
        <taxon>Chromadorea</taxon>
        <taxon>Rhabditida</taxon>
        <taxon>Rhabditina</taxon>
        <taxon>Diplogasteromorpha</taxon>
        <taxon>Diplogasteroidea</taxon>
        <taxon>Neodiplogasteridae</taxon>
        <taxon>Pristionchus</taxon>
    </lineage>
</organism>
<dbReference type="Gene3D" id="3.40.50.720">
    <property type="entry name" value="NAD(P)-binding Rossmann-like Domain"/>
    <property type="match status" value="1"/>
</dbReference>
<protein>
    <recommendedName>
        <fullName evidence="9">G protein-coupled receptor</fullName>
    </recommendedName>
</protein>
<dbReference type="Pfam" id="PF00106">
    <property type="entry name" value="adh_short"/>
    <property type="match status" value="1"/>
</dbReference>
<feature type="transmembrane region" description="Helical" evidence="6">
    <location>
        <begin position="12"/>
        <end position="32"/>
    </location>
</feature>
<keyword evidence="3" id="KW-0349">Heme</keyword>
<feature type="transmembrane region" description="Helical" evidence="6">
    <location>
        <begin position="1949"/>
        <end position="1969"/>
    </location>
</feature>
<dbReference type="InterPro" id="IPR017972">
    <property type="entry name" value="Cyt_P450_CS"/>
</dbReference>
<comment type="similarity">
    <text evidence="2">Belongs to the cytochrome P450 family.</text>
</comment>
<keyword evidence="6" id="KW-0472">Membrane</keyword>
<feature type="transmembrane region" description="Helical" evidence="6">
    <location>
        <begin position="608"/>
        <end position="630"/>
    </location>
</feature>
<reference evidence="7" key="2">
    <citation type="submission" date="2022-06" db="UniProtKB">
        <authorList>
            <consortium name="EnsemblMetazoa"/>
        </authorList>
    </citation>
    <scope>IDENTIFICATION</scope>
    <source>
        <strain evidence="7">PS312</strain>
    </source>
</reference>
<dbReference type="PANTHER" id="PTHR24291">
    <property type="entry name" value="CYTOCHROME P450 FAMILY 4"/>
    <property type="match status" value="1"/>
</dbReference>
<dbReference type="Proteomes" id="UP000005239">
    <property type="component" value="Unassembled WGS sequence"/>
</dbReference>
<dbReference type="PROSITE" id="PS00086">
    <property type="entry name" value="CYTOCHROME_P450"/>
    <property type="match status" value="1"/>
</dbReference>
<feature type="transmembrane region" description="Helical" evidence="6">
    <location>
        <begin position="1732"/>
        <end position="1756"/>
    </location>
</feature>
<feature type="transmembrane region" description="Helical" evidence="6">
    <location>
        <begin position="146"/>
        <end position="168"/>
    </location>
</feature>
<dbReference type="CDD" id="cd05339">
    <property type="entry name" value="17beta-HSDXI-like_SDR_c"/>
    <property type="match status" value="1"/>
</dbReference>
<keyword evidence="8" id="KW-1185">Reference proteome</keyword>
<feature type="transmembrane region" description="Helical" evidence="6">
    <location>
        <begin position="2002"/>
        <end position="2024"/>
    </location>
</feature>
<dbReference type="PANTHER" id="PTHR24291:SF130">
    <property type="entry name" value="CYTOCHROME P450 FAMILY"/>
    <property type="match status" value="1"/>
</dbReference>
<keyword evidence="5" id="KW-0503">Monooxygenase</keyword>
<comment type="cofactor">
    <cofactor evidence="1">
        <name>heme</name>
        <dbReference type="ChEBI" id="CHEBI:30413"/>
    </cofactor>
</comment>
<sequence length="2094" mass="237911">MTSVPLWVHQNLLYAFALVSLAANAFLIYLVTHPFNRNLGNYRVLLCTFATVDIAISLFHAAILPEYAVIEYGFAVFAYNALYLPSYIGNPLVVAYIVLFYEPFILLTFHFFYRLFNHVGRFNFENFRNRELHRPEALRAHFKRGIAIAVVINVAMSMTIMIEVWISFKDNVENYFADVMLREYGVNLNTEPKPILDPVQYVHTAAFGGGLNWDSIVAMNICGAIGAFTIVFNASCGFVIVKRINRIHLSIASRALHIQLLRALVIQFVVPIALCVMPFFISMGLPLTGRPFVLVGNIMCLLVSFFPVIDPICMILAFSKFRHVLLEGFRRIILSGVPTDPTTSTFLNSAPLISPFLSTGMSTFIDALFDFLVHYPVLPPFFFLLCSICAVPVILLLVATQKCALHSNCRYLITFWCISLLGILANTCQLQIQMLFYDKGFVPRGVSEPTLRRYFLAIHSMAYASSSCFEMFIAVERIRSTFQPQEYHESRASWEVLLVLTIITYSLGAYVGFLIYLNDHHFTGFIIYNAIDLSTLVTNTLGIWYCKKRYMIIYGKASLNARYQVNEAYEMARAMHPVYFGSFLLKAVGMAIAYSYGFMMKLINEPVFALLDSGYFIAHAINCAYASGFLMRTHKSLRKAALNLLPWKRSLEEPIVPLGSAISDTTNQMLFFASKSIIRVSFASELALDNHDRFHQRITRLFHSISCRTSLLFRLVFHMRNPRNILAYFDTKMRSPPELSISHNILVHFAAGNSCQYLSTSISTVVLRQRFRASMTCRARYDQRPQFVFLHSMAYASSSCFEMYIAFERILSTFQPQDYHVSRTNWTVLIVLTIFAVSNFLAIAVRRSAHISAFWSIWSIYLDIIFFIFYNIIDLSTLMVAETNTLGILYCKRRYKQIYGKASLNARYQSRKLDNPLQVNEAYEMARAMHPVYFGSFLFKSFGMALGYFYVLLLEYIDGPAYALMDIIYFAVRHEHKFCGKQTNCAYASGFRMRNHRYLRKAALKLLPWKWFDQCSSDAQETMDFVSDVLLPIGEFMWTLGHLIIFTLIDVVKAFLPIGVLPRKSIKGDICLITGSGSGLGRLMALEFAKHGCDIVLWDVNEAGNAETKKLLDGSGARVWAYTVDLSDRKDIAAKAALVKKDAGHVDILINNAGIVTGKKIFECSEELMEKTMAVNCMACLYTMKHFGQSMIERNHGHIVTIASIAGKLGVAGLVDYCASKHGAVGFHASMTDELRFLNIDGVKMLALAILAVIPLMYYVLLPGLTFWREYSRQKKIASLVPGPPGLPIVGNMLTVKRSAEDMPINMIKRANDYAKLVKAILDSSEEITKGNDYDLLLPWLGRGLLLNTGDSWRHRRRLLTPTFHFSQLDTYITAMNRHSKVFVDEILVDRAGTKFDIYPLIKLCALDIICETAMGKELNAQHNPNQPYVTAVQRMVMMAVDVLSRPVLWSRFVRKLIGHDQEYMRYVNTARGFTQSVIEERRVALEKGEVEQNKRAFLDMLLLQSGENRLSIEDLKDEVETFMFEGHDTTASGLAWTVWCLACSPEQQEIAAKEVAEVFKGDADRELTRDDLSNMPYLDRCIKEAMRMFPPVPIVMRKLQNDFECGSYTLPRGTTVNICPIAIHRNEMNFENAQSFDPDRFLPERSVNRHAFDYIPFSAGPRNCIGQRFASYEEKVVMSWLLRRYRFESDMALNDNPPLAEAILRPKYGCIVRMYPREQHRLPFMGAPGEIALAATAFGLSGLVLNVALSTLLVNGSMAQSIVAYRVSLQISALHGFLMSVCWLVAMVSHVFVDGLYINVIFGPVLHILPRPLADAVYFMGLLLNTGWWQLTPAPCIMQYLHLFNGLHKRGRAMSTLESLVSSYAFSILLMSFTAIWAVDMLPTPEFEETMITAVRSAYNLTERDQFLVYGLSVEMDPLNLCVYREWYTDFRSLPTPPLKKGRSLKDIAFIAFLPTYAAAYSAFFIVIHRSRRLLRGLTPLISSKTAILQRRFIQLQIVQGLVPLMIQLAPFTFFFISLTFNLESGDYSLIQTLCYYALPTVQGVIFLVFVYYAPQRRARRSETIENLRVPVQRLPVPIAVARTTKTTSEHFV</sequence>
<dbReference type="PRINTS" id="PR00080">
    <property type="entry name" value="SDRFAMILY"/>
</dbReference>
<feature type="transmembrane region" description="Helical" evidence="6">
    <location>
        <begin position="496"/>
        <end position="516"/>
    </location>
</feature>
<evidence type="ECO:0008006" key="9">
    <source>
        <dbReference type="Google" id="ProtNLM"/>
    </source>
</evidence>
<dbReference type="Gene3D" id="1.10.630.10">
    <property type="entry name" value="Cytochrome P450"/>
    <property type="match status" value="1"/>
</dbReference>
<dbReference type="InterPro" id="IPR019428">
    <property type="entry name" value="7TM_GPCR_serpentine_rcpt_Str"/>
</dbReference>
<feature type="transmembrane region" description="Helical" evidence="6">
    <location>
        <begin position="787"/>
        <end position="806"/>
    </location>
</feature>
<feature type="transmembrane region" description="Helical" evidence="6">
    <location>
        <begin position="2030"/>
        <end position="2054"/>
    </location>
</feature>
<dbReference type="CDD" id="cd20628">
    <property type="entry name" value="CYP4"/>
    <property type="match status" value="1"/>
</dbReference>
<keyword evidence="3" id="KW-0479">Metal-binding</keyword>
<feature type="transmembrane region" description="Helical" evidence="6">
    <location>
        <begin position="1245"/>
        <end position="1268"/>
    </location>
</feature>
<dbReference type="EnsemblMetazoa" id="PPA41634.1">
    <property type="protein sequence ID" value="PPA41634.1"/>
    <property type="gene ID" value="WBGene00280003"/>
</dbReference>
<dbReference type="InterPro" id="IPR002347">
    <property type="entry name" value="SDR_fam"/>
</dbReference>
<evidence type="ECO:0000256" key="5">
    <source>
        <dbReference type="ARBA" id="ARBA00023033"/>
    </source>
</evidence>
<dbReference type="SUPFAM" id="SSF51735">
    <property type="entry name" value="NAD(P)-binding Rossmann-fold domains"/>
    <property type="match status" value="1"/>
</dbReference>
<dbReference type="InterPro" id="IPR001128">
    <property type="entry name" value="Cyt_P450"/>
</dbReference>